<evidence type="ECO:0000313" key="2">
    <source>
        <dbReference type="Proteomes" id="UP000265715"/>
    </source>
</evidence>
<dbReference type="Proteomes" id="UP000265715">
    <property type="component" value="Unassembled WGS sequence"/>
</dbReference>
<dbReference type="RefSeq" id="WP_119315968.1">
    <property type="nucleotide sequence ID" value="NZ_QXDL01000154.1"/>
</dbReference>
<reference evidence="1 2" key="1">
    <citation type="submission" date="2018-08" db="EMBL/GenBank/DDBJ databases">
        <title>Meiothermus terrae DSM 26712 genome sequencing project.</title>
        <authorList>
            <person name="Da Costa M.S."/>
            <person name="Albuquerque L."/>
            <person name="Raposo P."/>
            <person name="Froufe H.J.C."/>
            <person name="Barroso C.S."/>
            <person name="Egas C."/>
        </authorList>
    </citation>
    <scope>NUCLEOTIDE SEQUENCE [LARGE SCALE GENOMIC DNA]</scope>
    <source>
        <strain evidence="1 2">DSM 26712</strain>
    </source>
</reference>
<protein>
    <recommendedName>
        <fullName evidence="3">DUF1579 domain-containing protein</fullName>
    </recommendedName>
</protein>
<dbReference type="OrthoDB" id="574237at2"/>
<sequence>MSTKPRKPFAKIRRYTLATVGVVAAVGGVAGNLGSIVDLWEKFSGGGKAALEGELAPVTDVSGTWYAEVNYDWGAKHQEEFVLRLEGNELRGTASFLGLRRGVLEGRMSGDRLSFVTRTLETLGNGPSREVEHRYVGRVSGSEIRFSLQSTGGYSEHVPVEFVARRGP</sequence>
<name>A0A399ECQ6_9DEIN</name>
<keyword evidence="2" id="KW-1185">Reference proteome</keyword>
<evidence type="ECO:0000313" key="1">
    <source>
        <dbReference type="EMBL" id="RIH81718.1"/>
    </source>
</evidence>
<dbReference type="AlphaFoldDB" id="A0A399ECQ6"/>
<comment type="caution">
    <text evidence="1">The sequence shown here is derived from an EMBL/GenBank/DDBJ whole genome shotgun (WGS) entry which is preliminary data.</text>
</comment>
<evidence type="ECO:0008006" key="3">
    <source>
        <dbReference type="Google" id="ProtNLM"/>
    </source>
</evidence>
<organism evidence="1 2">
    <name type="scientific">Calidithermus terrae</name>
    <dbReference type="NCBI Taxonomy" id="1408545"/>
    <lineage>
        <taxon>Bacteria</taxon>
        <taxon>Thermotogati</taxon>
        <taxon>Deinococcota</taxon>
        <taxon>Deinococci</taxon>
        <taxon>Thermales</taxon>
        <taxon>Thermaceae</taxon>
        <taxon>Calidithermus</taxon>
    </lineage>
</organism>
<dbReference type="EMBL" id="QXDL01000154">
    <property type="protein sequence ID" value="RIH81718.1"/>
    <property type="molecule type" value="Genomic_DNA"/>
</dbReference>
<gene>
    <name evidence="1" type="ORF">Mterra_03000</name>
</gene>
<proteinExistence type="predicted"/>
<accession>A0A399ECQ6</accession>